<dbReference type="PANTHER" id="PTHR47894:SF4">
    <property type="entry name" value="HTH-TYPE TRANSCRIPTIONAL REGULATOR GADX"/>
    <property type="match status" value="1"/>
</dbReference>
<reference evidence="5 6" key="1">
    <citation type="submission" date="2014-09" db="EMBL/GenBank/DDBJ databases">
        <title>Vibrio maritimus JCM 19235. (C45) whole genome shotgun sequence.</title>
        <authorList>
            <person name="Sawabe T."/>
            <person name="Meirelles P."/>
            <person name="Nakanishi M."/>
            <person name="Sayaka M."/>
            <person name="Hattori M."/>
            <person name="Ohkuma M."/>
        </authorList>
    </citation>
    <scope>NUCLEOTIDE SEQUENCE [LARGE SCALE GENOMIC DNA]</scope>
    <source>
        <strain evidence="6">JCM19235</strain>
    </source>
</reference>
<dbReference type="SUPFAM" id="SSF46689">
    <property type="entry name" value="Homeodomain-like"/>
    <property type="match status" value="1"/>
</dbReference>
<organism evidence="5 6">
    <name type="scientific">Vibrio maritimus</name>
    <dbReference type="NCBI Taxonomy" id="990268"/>
    <lineage>
        <taxon>Bacteria</taxon>
        <taxon>Pseudomonadati</taxon>
        <taxon>Pseudomonadota</taxon>
        <taxon>Gammaproteobacteria</taxon>
        <taxon>Vibrionales</taxon>
        <taxon>Vibrionaceae</taxon>
        <taxon>Vibrio</taxon>
    </lineage>
</organism>
<dbReference type="InterPro" id="IPR018060">
    <property type="entry name" value="HTH_AraC"/>
</dbReference>
<dbReference type="PRINTS" id="PR00032">
    <property type="entry name" value="HTHARAC"/>
</dbReference>
<dbReference type="Gene3D" id="1.10.10.60">
    <property type="entry name" value="Homeodomain-like"/>
    <property type="match status" value="1"/>
</dbReference>
<dbReference type="Pfam" id="PF12625">
    <property type="entry name" value="Arabinose_bd"/>
    <property type="match status" value="1"/>
</dbReference>
<dbReference type="PANTHER" id="PTHR47894">
    <property type="entry name" value="HTH-TYPE TRANSCRIPTIONAL REGULATOR GADX"/>
    <property type="match status" value="1"/>
</dbReference>
<keyword evidence="6" id="KW-1185">Reference proteome</keyword>
<sequence length="336" mass="37908">MFRNVHFVRVMGIKGLVDRLHLTYGITSDALGIPHSVLEYDMNLIPISVLNQFYENIEGITGDPDAVLTLVRQMDLSKLGSLSHWFFAGHDLATTIRRINSGITCIQSGAFFGGEIVGPIAKWTYRNDSIIANAKAQDGVRVANFKLNVLRHYLGKHFIPDRVCLPGSLANKMEYEAHFGCRIEWGHNKTEVWLPNRLRLQGNKVPTLPPEKLSMSFADLDGYLDMPDPQDHIKVLYEVVNYSRHFGLPTLTKVSQLLGLSEQQLQRRLQSSGLNFTSIVGFVLSGETVKQIVLGVPLETIAKRMGYTNMTSFSRMFKKYRGVTPKQYAQHYADAY</sequence>
<evidence type="ECO:0000256" key="1">
    <source>
        <dbReference type="ARBA" id="ARBA00023015"/>
    </source>
</evidence>
<name>A0A090S006_9VIBR</name>
<dbReference type="PROSITE" id="PS01124">
    <property type="entry name" value="HTH_ARAC_FAMILY_2"/>
    <property type="match status" value="1"/>
</dbReference>
<gene>
    <name evidence="5" type="ORF">JCM19235_4328</name>
</gene>
<keyword evidence="3" id="KW-0804">Transcription</keyword>
<dbReference type="SMART" id="SM00342">
    <property type="entry name" value="HTH_ARAC"/>
    <property type="match status" value="1"/>
</dbReference>
<dbReference type="AlphaFoldDB" id="A0A090S006"/>
<evidence type="ECO:0000259" key="4">
    <source>
        <dbReference type="PROSITE" id="PS01124"/>
    </source>
</evidence>
<dbReference type="Pfam" id="PF12833">
    <property type="entry name" value="HTH_18"/>
    <property type="match status" value="1"/>
</dbReference>
<evidence type="ECO:0000313" key="5">
    <source>
        <dbReference type="EMBL" id="GAL20128.1"/>
    </source>
</evidence>
<dbReference type="Proteomes" id="UP000029228">
    <property type="component" value="Unassembled WGS sequence"/>
</dbReference>
<dbReference type="InterPro" id="IPR009057">
    <property type="entry name" value="Homeodomain-like_sf"/>
</dbReference>
<dbReference type="GO" id="GO:0000976">
    <property type="term" value="F:transcription cis-regulatory region binding"/>
    <property type="evidence" value="ECO:0007669"/>
    <property type="project" value="TreeGrafter"/>
</dbReference>
<protein>
    <submittedName>
        <fullName evidence="5">AraC-type DNA-binding domain-containing protein</fullName>
    </submittedName>
</protein>
<dbReference type="GO" id="GO:0005829">
    <property type="term" value="C:cytosol"/>
    <property type="evidence" value="ECO:0007669"/>
    <property type="project" value="TreeGrafter"/>
</dbReference>
<evidence type="ECO:0000256" key="2">
    <source>
        <dbReference type="ARBA" id="ARBA00023125"/>
    </source>
</evidence>
<keyword evidence="1" id="KW-0805">Transcription regulation</keyword>
<dbReference type="EMBL" id="BBMR01000005">
    <property type="protein sequence ID" value="GAL20128.1"/>
    <property type="molecule type" value="Genomic_DNA"/>
</dbReference>
<accession>A0A090S006</accession>
<dbReference type="InterPro" id="IPR032687">
    <property type="entry name" value="AraC-type_N"/>
</dbReference>
<comment type="caution">
    <text evidence="5">The sequence shown here is derived from an EMBL/GenBank/DDBJ whole genome shotgun (WGS) entry which is preliminary data.</text>
</comment>
<feature type="domain" description="HTH araC/xylS-type" evidence="4">
    <location>
        <begin position="250"/>
        <end position="331"/>
    </location>
</feature>
<reference evidence="5 6" key="2">
    <citation type="submission" date="2014-09" db="EMBL/GenBank/DDBJ databases">
        <authorList>
            <consortium name="NBRP consortium"/>
            <person name="Sawabe T."/>
            <person name="Meirelles P."/>
            <person name="Nakanishi M."/>
            <person name="Sayaka M."/>
            <person name="Hattori M."/>
            <person name="Ohkuma M."/>
        </authorList>
    </citation>
    <scope>NUCLEOTIDE SEQUENCE [LARGE SCALE GENOMIC DNA]</scope>
    <source>
        <strain evidence="6">JCM19235</strain>
    </source>
</reference>
<evidence type="ECO:0000313" key="6">
    <source>
        <dbReference type="Proteomes" id="UP000029228"/>
    </source>
</evidence>
<dbReference type="InterPro" id="IPR020449">
    <property type="entry name" value="Tscrpt_reg_AraC-type_HTH"/>
</dbReference>
<dbReference type="GO" id="GO:0003700">
    <property type="term" value="F:DNA-binding transcription factor activity"/>
    <property type="evidence" value="ECO:0007669"/>
    <property type="project" value="InterPro"/>
</dbReference>
<dbReference type="OrthoDB" id="6252225at2"/>
<dbReference type="STRING" id="990268.JCM19235_4328"/>
<proteinExistence type="predicted"/>
<keyword evidence="2 5" id="KW-0238">DNA-binding</keyword>
<evidence type="ECO:0000256" key="3">
    <source>
        <dbReference type="ARBA" id="ARBA00023163"/>
    </source>
</evidence>